<dbReference type="SUPFAM" id="SSF51735">
    <property type="entry name" value="NAD(P)-binding Rossmann-fold domains"/>
    <property type="match status" value="1"/>
</dbReference>
<dbReference type="InterPro" id="IPR045010">
    <property type="entry name" value="MDR_fam"/>
</dbReference>
<dbReference type="SMART" id="SM00829">
    <property type="entry name" value="PKS_ER"/>
    <property type="match status" value="1"/>
</dbReference>
<organism evidence="3 4">
    <name type="scientific">Actinomadura soli</name>
    <dbReference type="NCBI Taxonomy" id="2508997"/>
    <lineage>
        <taxon>Bacteria</taxon>
        <taxon>Bacillati</taxon>
        <taxon>Actinomycetota</taxon>
        <taxon>Actinomycetes</taxon>
        <taxon>Streptosporangiales</taxon>
        <taxon>Thermomonosporaceae</taxon>
        <taxon>Actinomadura</taxon>
    </lineage>
</organism>
<sequence length="336" mass="35600">MTVVREIHLASRPARVPEAANFRFVERTLGSPRAGEVLVKNLYLSVDPYMRGRMRDAPSYIPPFELDAPLAGGAVGVVVESGSESLSPGDHVVHDLGWRTHALADAEAFRAVEPVAGVPLSAFLGVLGMPGLTAYVGVSDIARVSTGDTVFVSGAAGAVGSLAGQLARHRGAARVIGSAGSSMKVEHLVDDLGFDTAFDYRKVDVADRLKALAPDGLNVYFDNVGGQQLEAAVENLGNGGRVAMCGWISDFHAREPAGLRNGRLMVAKRLTLQGFIVSDHRHREPEFRKEVGALLAGGGITFRETVITGIDYTVDAFIGLFEGHNVGKMIVDVAGE</sequence>
<gene>
    <name evidence="3" type="ORF">ETD83_05560</name>
</gene>
<protein>
    <submittedName>
        <fullName evidence="3">NADP-dependent oxidoreductase</fullName>
    </submittedName>
</protein>
<proteinExistence type="predicted"/>
<dbReference type="Pfam" id="PF00107">
    <property type="entry name" value="ADH_zinc_N"/>
    <property type="match status" value="1"/>
</dbReference>
<dbReference type="InterPro" id="IPR041694">
    <property type="entry name" value="ADH_N_2"/>
</dbReference>
<keyword evidence="1" id="KW-0560">Oxidoreductase</keyword>
<dbReference type="SUPFAM" id="SSF50129">
    <property type="entry name" value="GroES-like"/>
    <property type="match status" value="1"/>
</dbReference>
<dbReference type="InterPro" id="IPR036291">
    <property type="entry name" value="NAD(P)-bd_dom_sf"/>
</dbReference>
<comment type="caution">
    <text evidence="3">The sequence shown here is derived from an EMBL/GenBank/DDBJ whole genome shotgun (WGS) entry which is preliminary data.</text>
</comment>
<dbReference type="InterPro" id="IPR020843">
    <property type="entry name" value="ER"/>
</dbReference>
<feature type="domain" description="Enoyl reductase (ER)" evidence="2">
    <location>
        <begin position="19"/>
        <end position="331"/>
    </location>
</feature>
<keyword evidence="4" id="KW-1185">Reference proteome</keyword>
<evidence type="ECO:0000256" key="1">
    <source>
        <dbReference type="ARBA" id="ARBA00023002"/>
    </source>
</evidence>
<dbReference type="CDD" id="cd05288">
    <property type="entry name" value="PGDH"/>
    <property type="match status" value="1"/>
</dbReference>
<reference evidence="3 4" key="1">
    <citation type="submission" date="2019-05" db="EMBL/GenBank/DDBJ databases">
        <title>Draft genome sequence of Actinomadura sp. 14C53.</title>
        <authorList>
            <person name="Saricaoglu S."/>
            <person name="Isik K."/>
        </authorList>
    </citation>
    <scope>NUCLEOTIDE SEQUENCE [LARGE SCALE GENOMIC DNA]</scope>
    <source>
        <strain evidence="3 4">14C53</strain>
    </source>
</reference>
<dbReference type="Proteomes" id="UP000309174">
    <property type="component" value="Unassembled WGS sequence"/>
</dbReference>
<accession>A0A5C4JK28</accession>
<dbReference type="AlphaFoldDB" id="A0A5C4JK28"/>
<name>A0A5C4JK28_9ACTN</name>
<dbReference type="PANTHER" id="PTHR43205:SF7">
    <property type="entry name" value="PROSTAGLANDIN REDUCTASE 1"/>
    <property type="match status" value="1"/>
</dbReference>
<evidence type="ECO:0000313" key="4">
    <source>
        <dbReference type="Proteomes" id="UP000309174"/>
    </source>
</evidence>
<dbReference type="InterPro" id="IPR011032">
    <property type="entry name" value="GroES-like_sf"/>
</dbReference>
<dbReference type="EMBL" id="VCKW01000018">
    <property type="protein sequence ID" value="TMR05706.1"/>
    <property type="molecule type" value="Genomic_DNA"/>
</dbReference>
<dbReference type="OrthoDB" id="9805663at2"/>
<dbReference type="Gene3D" id="3.90.180.10">
    <property type="entry name" value="Medium-chain alcohol dehydrogenases, catalytic domain"/>
    <property type="match status" value="1"/>
</dbReference>
<dbReference type="GO" id="GO:0016628">
    <property type="term" value="F:oxidoreductase activity, acting on the CH-CH group of donors, NAD or NADP as acceptor"/>
    <property type="evidence" value="ECO:0007669"/>
    <property type="project" value="InterPro"/>
</dbReference>
<dbReference type="InterPro" id="IPR013149">
    <property type="entry name" value="ADH-like_C"/>
</dbReference>
<dbReference type="Pfam" id="PF16884">
    <property type="entry name" value="ADH_N_2"/>
    <property type="match status" value="1"/>
</dbReference>
<dbReference type="Gene3D" id="3.40.50.720">
    <property type="entry name" value="NAD(P)-binding Rossmann-like Domain"/>
    <property type="match status" value="1"/>
</dbReference>
<evidence type="ECO:0000313" key="3">
    <source>
        <dbReference type="EMBL" id="TMR05706.1"/>
    </source>
</evidence>
<dbReference type="PANTHER" id="PTHR43205">
    <property type="entry name" value="PROSTAGLANDIN REDUCTASE"/>
    <property type="match status" value="1"/>
</dbReference>
<dbReference type="RefSeq" id="WP_138643959.1">
    <property type="nucleotide sequence ID" value="NZ_VCKW01000018.1"/>
</dbReference>
<evidence type="ECO:0000259" key="2">
    <source>
        <dbReference type="SMART" id="SM00829"/>
    </source>
</evidence>
<dbReference type="FunFam" id="3.40.50.720:FF:000121">
    <property type="entry name" value="Prostaglandin reductase 2"/>
    <property type="match status" value="1"/>
</dbReference>